<protein>
    <recommendedName>
        <fullName evidence="4">Lon proteolytic domain-containing protein</fullName>
    </recommendedName>
</protein>
<proteinExistence type="predicted"/>
<dbReference type="Gene3D" id="3.30.230.10">
    <property type="match status" value="1"/>
</dbReference>
<feature type="domain" description="Lon proteolytic" evidence="4">
    <location>
        <begin position="273"/>
        <end position="352"/>
    </location>
</feature>
<evidence type="ECO:0000313" key="5">
    <source>
        <dbReference type="EMBL" id="GLI01043.1"/>
    </source>
</evidence>
<dbReference type="InterPro" id="IPR036322">
    <property type="entry name" value="WD40_repeat_dom_sf"/>
</dbReference>
<dbReference type="Pfam" id="PF00400">
    <property type="entry name" value="WD40"/>
    <property type="match status" value="2"/>
</dbReference>
<comment type="caution">
    <text evidence="5">The sequence shown here is derived from an EMBL/GenBank/DDBJ whole genome shotgun (WGS) entry which is preliminary data.</text>
</comment>
<evidence type="ECO:0000313" key="6">
    <source>
        <dbReference type="Proteomes" id="UP001144280"/>
    </source>
</evidence>
<organism evidence="5 6">
    <name type="scientific">Phytohabitans aurantiacus</name>
    <dbReference type="NCBI Taxonomy" id="3016789"/>
    <lineage>
        <taxon>Bacteria</taxon>
        <taxon>Bacillati</taxon>
        <taxon>Actinomycetota</taxon>
        <taxon>Actinomycetes</taxon>
        <taxon>Micromonosporales</taxon>
        <taxon>Micromonosporaceae</taxon>
    </lineage>
</organism>
<dbReference type="PANTHER" id="PTHR19848:SF8">
    <property type="entry name" value="F-BOX AND WD REPEAT DOMAIN CONTAINING 7"/>
    <property type="match status" value="1"/>
</dbReference>
<evidence type="ECO:0000256" key="3">
    <source>
        <dbReference type="PROSITE-ProRule" id="PRU00221"/>
    </source>
</evidence>
<dbReference type="InterPro" id="IPR014721">
    <property type="entry name" value="Ribsml_uS5_D2-typ_fold_subgr"/>
</dbReference>
<dbReference type="Gene3D" id="2.130.10.10">
    <property type="entry name" value="YVTN repeat-like/Quinoprotein amine dehydrogenase"/>
    <property type="match status" value="3"/>
</dbReference>
<dbReference type="PROSITE" id="PS00678">
    <property type="entry name" value="WD_REPEATS_1"/>
    <property type="match status" value="3"/>
</dbReference>
<dbReference type="InterPro" id="IPR020568">
    <property type="entry name" value="Ribosomal_Su5_D2-typ_SF"/>
</dbReference>
<dbReference type="InterPro" id="IPR019775">
    <property type="entry name" value="WD40_repeat_CS"/>
</dbReference>
<dbReference type="InterPro" id="IPR008269">
    <property type="entry name" value="Lon_proteolytic"/>
</dbReference>
<dbReference type="PANTHER" id="PTHR19848">
    <property type="entry name" value="WD40 REPEAT PROTEIN"/>
    <property type="match status" value="1"/>
</dbReference>
<dbReference type="EMBL" id="BSDI01000040">
    <property type="protein sequence ID" value="GLI01043.1"/>
    <property type="molecule type" value="Genomic_DNA"/>
</dbReference>
<reference evidence="5" key="1">
    <citation type="submission" date="2022-12" db="EMBL/GenBank/DDBJ databases">
        <title>New Phytohabitans aurantiacus sp. RD004123 nov., an actinomycete isolated from soil.</title>
        <authorList>
            <person name="Triningsih D.W."/>
            <person name="Harunari E."/>
            <person name="Igarashi Y."/>
        </authorList>
    </citation>
    <scope>NUCLEOTIDE SEQUENCE</scope>
    <source>
        <strain evidence="5">RD004123</strain>
    </source>
</reference>
<feature type="repeat" description="WD" evidence="3">
    <location>
        <begin position="733"/>
        <end position="766"/>
    </location>
</feature>
<sequence length="1130" mass="120131">MTLLKGRRSPGSATEPSAMVELDDTVHRMESEDHGSNGITPRGLADRLVDQQLWWRVCVEAVATRSDRLLEWYEGKDRATFGALAGRGEAAVQAARVLAGVGAALIGLPPDDRSAPLARALTHWSAANPLPRMPVTPSAQRMLSRCSHPGLRDVLSMIDRSAGDHTRAFLALQAAMLAGLPVTERCVRQVRVLFDHRGEEPMGKTGTLRVSVLPGGPSGLYPDPRTMTFFQADRGFVDALTAAWTYATRGRADPPCVLWSVTSVEGERQWRIEGDSLGAAFAVALCESLRGWSRVHVVRSRSAITGTVGADGSVGAVGGLDRKLEAAHRNNWRVVAPLPNRDACRTKPDGLKMSFVGNISQARRKAKRWLATRIMAGAGALLLVAGGAVVEQKLDRLGTESTAAREEQKREQRKNIATEMLMAAESLRESQPMTALKLAIAAVAVNDGPTTKASLLTALTVREDSTVLDDEGGVETVALGNDVAVAGGPSGVRLWNVRDRARPKVLASSKTASVFTEAGRDGGFVMAGHADGTIELWDPSNALQGVDATALDRPHIAPRAAAFFSGGRSGVIAWQDGMATIWTAQDGRITVQKTSRLAPTISWLALGADDHTLYVGTDRGTAVWELIARHSPALLRGPDPGMAYQEMAHAKRDRDEIALVRTEDKAVMLAMDNRLKPKRTYELAPVGRKEPVGSISMTPGGRTAISGSPSGIATVWQFSYNAGLGEYRPRAVFDGHTDAIVGTALSPDGALAMTVGRDGRTILWNLAHQDFTVRPLAGAKVFQAKERSDVVAVAGTPSAGGAFTLDAEGEAVVWGLANLHRPRRLGSLNGRGRAPVKAFALNAKGTLALVGSQNADPVLWDVSDPAAPRSFDPIRDRNQSVYAAAFSPDRDILVLSGDVEVGLWDVSKPNRPLRLGGIPANGHATRVAIRRTAATGSTYLLTADGGTARIWEVADPARPRSIGTVPGSGKITSVAFNPANDTVLISRDTRLLAEMWDIGDPAHPYQQPALGGHKEPVQAVALSANGRLALTAGGDGVVKVWNLIDPSRPQLLTPLAGHLGPVLSAMLLGNGGIALTGSADGDALLWDITELANIAANPVDRACQVARGSLSVQDWRRYAAELPYVNICPK</sequence>
<dbReference type="SUPFAM" id="SSF50978">
    <property type="entry name" value="WD40 repeat-like"/>
    <property type="match status" value="2"/>
</dbReference>
<feature type="repeat" description="WD" evidence="3">
    <location>
        <begin position="1055"/>
        <end position="1096"/>
    </location>
</feature>
<dbReference type="SUPFAM" id="SSF54211">
    <property type="entry name" value="Ribosomal protein S5 domain 2-like"/>
    <property type="match status" value="1"/>
</dbReference>
<keyword evidence="2" id="KW-0677">Repeat</keyword>
<dbReference type="SMART" id="SM00320">
    <property type="entry name" value="WD40"/>
    <property type="match status" value="9"/>
</dbReference>
<name>A0ABQ5R3B7_9ACTN</name>
<accession>A0ABQ5R3B7</accession>
<dbReference type="InterPro" id="IPR015943">
    <property type="entry name" value="WD40/YVTN_repeat-like_dom_sf"/>
</dbReference>
<evidence type="ECO:0000259" key="4">
    <source>
        <dbReference type="Pfam" id="PF05362"/>
    </source>
</evidence>
<keyword evidence="6" id="KW-1185">Reference proteome</keyword>
<evidence type="ECO:0000256" key="2">
    <source>
        <dbReference type="ARBA" id="ARBA00022737"/>
    </source>
</evidence>
<gene>
    <name evidence="5" type="ORF">Pa4123_63190</name>
</gene>
<dbReference type="PROSITE" id="PS50082">
    <property type="entry name" value="WD_REPEATS_2"/>
    <property type="match status" value="3"/>
</dbReference>
<dbReference type="InterPro" id="IPR001680">
    <property type="entry name" value="WD40_rpt"/>
</dbReference>
<feature type="repeat" description="WD" evidence="3">
    <location>
        <begin position="1010"/>
        <end position="1043"/>
    </location>
</feature>
<dbReference type="Pfam" id="PF05362">
    <property type="entry name" value="Lon_C"/>
    <property type="match status" value="1"/>
</dbReference>
<dbReference type="Proteomes" id="UP001144280">
    <property type="component" value="Unassembled WGS sequence"/>
</dbReference>
<keyword evidence="1 3" id="KW-0853">WD repeat</keyword>
<evidence type="ECO:0000256" key="1">
    <source>
        <dbReference type="ARBA" id="ARBA00022574"/>
    </source>
</evidence>
<dbReference type="PROSITE" id="PS50294">
    <property type="entry name" value="WD_REPEATS_REGION"/>
    <property type="match status" value="3"/>
</dbReference>